<dbReference type="AlphaFoldDB" id="A0AAD7TMR0"/>
<dbReference type="Proteomes" id="UP001215151">
    <property type="component" value="Unassembled WGS sequence"/>
</dbReference>
<dbReference type="PANTHER" id="PTHR24324:SF9">
    <property type="entry name" value="HOMEOBOX DOMAIN-CONTAINING PROTEIN"/>
    <property type="match status" value="1"/>
</dbReference>
<evidence type="ECO:0000256" key="2">
    <source>
        <dbReference type="ARBA" id="ARBA00023155"/>
    </source>
</evidence>
<dbReference type="InterPro" id="IPR001356">
    <property type="entry name" value="HD"/>
</dbReference>
<feature type="compositionally biased region" description="Polar residues" evidence="5">
    <location>
        <begin position="161"/>
        <end position="195"/>
    </location>
</feature>
<accession>A0AAD7TMR0</accession>
<feature type="domain" description="Homeobox" evidence="6">
    <location>
        <begin position="59"/>
        <end position="119"/>
    </location>
</feature>
<keyword evidence="3 4" id="KW-0539">Nucleus</keyword>
<dbReference type="GO" id="GO:0006357">
    <property type="term" value="P:regulation of transcription by RNA polymerase II"/>
    <property type="evidence" value="ECO:0007669"/>
    <property type="project" value="TreeGrafter"/>
</dbReference>
<dbReference type="PANTHER" id="PTHR24324">
    <property type="entry name" value="HOMEOBOX PROTEIN HHEX"/>
    <property type="match status" value="1"/>
</dbReference>
<sequence length="383" mass="42118">MPDLPPSSPRKTRSHSRLVSGEHADHGSIPGSPSGDFALTPVPVMKAVSMEPVHGHPSGAGKRARHKMTDFQLQKLEALYREDTHPSRTAKEAVAREVGMTIKSVLIWFQNRRQDRRRKSTNSPTKASPARARRTNGQNNRKASGSAPKHLNGTASKRKTVTLTVNHTPVTPVPAQSTMPSQTTTPIPPQVTHTTDSSKGDDSMEEREDSLSTAPTSVRPLPHVIRSPSSSLDSDSSDASPHALWRFIVPSPPPPPPLPPTHTGPTDSLRSRRPFGNMQASHLAQRRPDLEWACANSAARRKHGYYVYRDEDDSEGESSELEDRVPTPADRSPPRKRRRLQEINKEPQELSATRDHDLGFPSDLMLGASLLLTFKNSAQTTGH</sequence>
<feature type="region of interest" description="Disordered" evidence="5">
    <location>
        <begin position="310"/>
        <end position="359"/>
    </location>
</feature>
<feature type="compositionally biased region" description="Basic and acidic residues" evidence="5">
    <location>
        <begin position="340"/>
        <end position="358"/>
    </location>
</feature>
<evidence type="ECO:0000256" key="4">
    <source>
        <dbReference type="RuleBase" id="RU000682"/>
    </source>
</evidence>
<dbReference type="InterPro" id="IPR009057">
    <property type="entry name" value="Homeodomain-like_sf"/>
</dbReference>
<comment type="caution">
    <text evidence="7">The sequence shown here is derived from an EMBL/GenBank/DDBJ whole genome shotgun (WGS) entry which is preliminary data.</text>
</comment>
<feature type="compositionally biased region" description="Pro residues" evidence="5">
    <location>
        <begin position="250"/>
        <end position="262"/>
    </location>
</feature>
<dbReference type="GO" id="GO:0030154">
    <property type="term" value="P:cell differentiation"/>
    <property type="evidence" value="ECO:0007669"/>
    <property type="project" value="TreeGrafter"/>
</dbReference>
<feature type="region of interest" description="Disordered" evidence="5">
    <location>
        <begin position="113"/>
        <end position="274"/>
    </location>
</feature>
<dbReference type="GO" id="GO:0005634">
    <property type="term" value="C:nucleus"/>
    <property type="evidence" value="ECO:0007669"/>
    <property type="project" value="UniProtKB-SubCell"/>
</dbReference>
<evidence type="ECO:0000256" key="5">
    <source>
        <dbReference type="SAM" id="MobiDB-lite"/>
    </source>
</evidence>
<dbReference type="SMART" id="SM00389">
    <property type="entry name" value="HOX"/>
    <property type="match status" value="1"/>
</dbReference>
<evidence type="ECO:0000256" key="1">
    <source>
        <dbReference type="ARBA" id="ARBA00023125"/>
    </source>
</evidence>
<evidence type="ECO:0000313" key="8">
    <source>
        <dbReference type="Proteomes" id="UP001215151"/>
    </source>
</evidence>
<dbReference type="Gene3D" id="1.10.10.60">
    <property type="entry name" value="Homeodomain-like"/>
    <property type="match status" value="1"/>
</dbReference>
<keyword evidence="8" id="KW-1185">Reference proteome</keyword>
<dbReference type="SUPFAM" id="SSF46689">
    <property type="entry name" value="Homeodomain-like"/>
    <property type="match status" value="1"/>
</dbReference>
<feature type="DNA-binding region" description="Homeobox" evidence="3">
    <location>
        <begin position="61"/>
        <end position="120"/>
    </location>
</feature>
<dbReference type="CDD" id="cd00086">
    <property type="entry name" value="homeodomain"/>
    <property type="match status" value="1"/>
</dbReference>
<dbReference type="EMBL" id="JAPEVG010000340">
    <property type="protein sequence ID" value="KAJ8468386.1"/>
    <property type="molecule type" value="Genomic_DNA"/>
</dbReference>
<comment type="subcellular location">
    <subcellularLocation>
        <location evidence="3 4">Nucleus</location>
    </subcellularLocation>
</comment>
<feature type="compositionally biased region" description="Low complexity" evidence="5">
    <location>
        <begin position="227"/>
        <end position="244"/>
    </location>
</feature>
<dbReference type="InterPro" id="IPR051000">
    <property type="entry name" value="Homeobox_DNA-bind_prot"/>
</dbReference>
<organism evidence="7 8">
    <name type="scientific">Trametes cubensis</name>
    <dbReference type="NCBI Taxonomy" id="1111947"/>
    <lineage>
        <taxon>Eukaryota</taxon>
        <taxon>Fungi</taxon>
        <taxon>Dikarya</taxon>
        <taxon>Basidiomycota</taxon>
        <taxon>Agaricomycotina</taxon>
        <taxon>Agaricomycetes</taxon>
        <taxon>Polyporales</taxon>
        <taxon>Polyporaceae</taxon>
        <taxon>Trametes</taxon>
    </lineage>
</organism>
<gene>
    <name evidence="7" type="ORF">ONZ51_g9677</name>
</gene>
<keyword evidence="2 3" id="KW-0371">Homeobox</keyword>
<feature type="compositionally biased region" description="Acidic residues" evidence="5">
    <location>
        <begin position="310"/>
        <end position="320"/>
    </location>
</feature>
<protein>
    <recommendedName>
        <fullName evidence="6">Homeobox domain-containing protein</fullName>
    </recommendedName>
</protein>
<keyword evidence="1 3" id="KW-0238">DNA-binding</keyword>
<proteinExistence type="predicted"/>
<feature type="region of interest" description="Disordered" evidence="5">
    <location>
        <begin position="1"/>
        <end position="38"/>
    </location>
</feature>
<dbReference type="PROSITE" id="PS50071">
    <property type="entry name" value="HOMEOBOX_2"/>
    <property type="match status" value="1"/>
</dbReference>
<dbReference type="GO" id="GO:0000978">
    <property type="term" value="F:RNA polymerase II cis-regulatory region sequence-specific DNA binding"/>
    <property type="evidence" value="ECO:0007669"/>
    <property type="project" value="TreeGrafter"/>
</dbReference>
<dbReference type="Pfam" id="PF00046">
    <property type="entry name" value="Homeodomain"/>
    <property type="match status" value="1"/>
</dbReference>
<reference evidence="7" key="1">
    <citation type="submission" date="2022-11" db="EMBL/GenBank/DDBJ databases">
        <title>Genome Sequence of Cubamyces cubensis.</title>
        <authorList>
            <person name="Buettner E."/>
        </authorList>
    </citation>
    <scope>NUCLEOTIDE SEQUENCE</scope>
    <source>
        <strain evidence="7">MPL-01</strain>
    </source>
</reference>
<evidence type="ECO:0000313" key="7">
    <source>
        <dbReference type="EMBL" id="KAJ8468386.1"/>
    </source>
</evidence>
<evidence type="ECO:0000259" key="6">
    <source>
        <dbReference type="PROSITE" id="PS50071"/>
    </source>
</evidence>
<name>A0AAD7TMR0_9APHY</name>
<evidence type="ECO:0000256" key="3">
    <source>
        <dbReference type="PROSITE-ProRule" id="PRU00108"/>
    </source>
</evidence>